<proteinExistence type="predicted"/>
<accession>A0A9X3YIY8</accession>
<dbReference type="InterPro" id="IPR011050">
    <property type="entry name" value="Pectin_lyase_fold/virulence"/>
</dbReference>
<dbReference type="SMART" id="SM00710">
    <property type="entry name" value="PbH1"/>
    <property type="match status" value="8"/>
</dbReference>
<dbReference type="RefSeq" id="WP_263543226.1">
    <property type="nucleotide sequence ID" value="NZ_JAOVZO020000003.1"/>
</dbReference>
<sequence>MRIAFVVLASLAPAAHGAEWFVSTAGSDANGNGSLALPFRTLSHVLDPANDIVSAGDTVTLRGLPGANVYNEVEVRLRVPLTLRSRAGEWAHIACPLDVPDTVCVQIDPEASGSRLSRLEISGGWYYGVFLQTDWDSQGNPSGTGASNVIVEDCKIHDTGRDAIKITPKCDDVTIRRTEIWNSGAGYPPGTPLDDKNAEGIDNVNGARMIVQDSYIHDTATTGVYFKGGAADVVIERNRIENAGVAGILVGFDTSPEFFDTTLNPGYYEAIRGIVRNNCVRGANYAGIGLYAAQNAIVANNTIVDTANLGHAALYFGVTFQDYDPQAGRPASVGTQLRNNLVVQNGGRCIAIRHSDELGGLSGLAGNPGSDWNGFRDTTGVCEFVDARPGSPIDGGGTLAQWRAAVNADTNSLAAAFVVDANCRLPAGSPAIDRGEALASVVDDIDRDARAGAYDIGADEARVDAIFTNGFE</sequence>
<dbReference type="AlphaFoldDB" id="A0A9X3YIY8"/>
<dbReference type="SUPFAM" id="SSF51126">
    <property type="entry name" value="Pectin lyase-like"/>
    <property type="match status" value="1"/>
</dbReference>
<feature type="chain" id="PRO_5040790208" evidence="1">
    <location>
        <begin position="18"/>
        <end position="472"/>
    </location>
</feature>
<comment type="caution">
    <text evidence="3">The sequence shown here is derived from an EMBL/GenBank/DDBJ whole genome shotgun (WGS) entry which is preliminary data.</text>
</comment>
<feature type="domain" description="Right handed beta helix" evidence="2">
    <location>
        <begin position="115"/>
        <end position="254"/>
    </location>
</feature>
<evidence type="ECO:0000259" key="2">
    <source>
        <dbReference type="Pfam" id="PF13229"/>
    </source>
</evidence>
<evidence type="ECO:0000313" key="3">
    <source>
        <dbReference type="EMBL" id="MDC8011960.1"/>
    </source>
</evidence>
<evidence type="ECO:0000313" key="4">
    <source>
        <dbReference type="Proteomes" id="UP001139971"/>
    </source>
</evidence>
<keyword evidence="1" id="KW-0732">Signal</keyword>
<dbReference type="EMBL" id="JAOVZO020000003">
    <property type="protein sequence ID" value="MDC8011960.1"/>
    <property type="molecule type" value="Genomic_DNA"/>
</dbReference>
<keyword evidence="4" id="KW-1185">Reference proteome</keyword>
<dbReference type="InterPro" id="IPR039448">
    <property type="entry name" value="Beta_helix"/>
</dbReference>
<dbReference type="Proteomes" id="UP001139971">
    <property type="component" value="Unassembled WGS sequence"/>
</dbReference>
<dbReference type="InterPro" id="IPR012334">
    <property type="entry name" value="Pectin_lyas_fold"/>
</dbReference>
<dbReference type="Pfam" id="PF13229">
    <property type="entry name" value="Beta_helix"/>
    <property type="match status" value="1"/>
</dbReference>
<dbReference type="InterPro" id="IPR006626">
    <property type="entry name" value="PbH1"/>
</dbReference>
<evidence type="ECO:0000256" key="1">
    <source>
        <dbReference type="SAM" id="SignalP"/>
    </source>
</evidence>
<dbReference type="Gene3D" id="2.160.20.10">
    <property type="entry name" value="Single-stranded right-handed beta-helix, Pectin lyase-like"/>
    <property type="match status" value="1"/>
</dbReference>
<feature type="signal peptide" evidence="1">
    <location>
        <begin position="1"/>
        <end position="17"/>
    </location>
</feature>
<reference evidence="3" key="1">
    <citation type="submission" date="2023-02" db="EMBL/GenBank/DDBJ databases">
        <title>Tahibacter soli sp. nov. isolated from soil.</title>
        <authorList>
            <person name="Baek J.H."/>
            <person name="Lee J.K."/>
            <person name="Choi D.G."/>
            <person name="Jeon C.O."/>
        </authorList>
    </citation>
    <scope>NUCLEOTIDE SEQUENCE</scope>
    <source>
        <strain evidence="3">BL</strain>
    </source>
</reference>
<protein>
    <submittedName>
        <fullName evidence="3">Right-handed parallel beta-helix repeat-containing protein</fullName>
    </submittedName>
</protein>
<organism evidence="3 4">
    <name type="scientific">Tahibacter soli</name>
    <dbReference type="NCBI Taxonomy" id="2983605"/>
    <lineage>
        <taxon>Bacteria</taxon>
        <taxon>Pseudomonadati</taxon>
        <taxon>Pseudomonadota</taxon>
        <taxon>Gammaproteobacteria</taxon>
        <taxon>Lysobacterales</taxon>
        <taxon>Rhodanobacteraceae</taxon>
        <taxon>Tahibacter</taxon>
    </lineage>
</organism>
<name>A0A9X3YIY8_9GAMM</name>
<gene>
    <name evidence="3" type="ORF">OD750_005295</name>
</gene>